<gene>
    <name evidence="2" type="ORF">FSB_LOCUS16619</name>
</gene>
<dbReference type="InterPro" id="IPR026960">
    <property type="entry name" value="RVT-Znf"/>
</dbReference>
<accession>A0A2N9FCX4</accession>
<dbReference type="EMBL" id="OIVN01001014">
    <property type="protein sequence ID" value="SPC88737.1"/>
    <property type="molecule type" value="Genomic_DNA"/>
</dbReference>
<name>A0A2N9FCX4_FAGSY</name>
<evidence type="ECO:0000313" key="2">
    <source>
        <dbReference type="EMBL" id="SPC88737.1"/>
    </source>
</evidence>
<protein>
    <recommendedName>
        <fullName evidence="1">Reverse transcriptase zinc-binding domain-containing protein</fullName>
    </recommendedName>
</protein>
<evidence type="ECO:0000259" key="1">
    <source>
        <dbReference type="Pfam" id="PF13966"/>
    </source>
</evidence>
<reference evidence="2" key="1">
    <citation type="submission" date="2018-02" db="EMBL/GenBank/DDBJ databases">
        <authorList>
            <person name="Cohen D.B."/>
            <person name="Kent A.D."/>
        </authorList>
    </citation>
    <scope>NUCLEOTIDE SEQUENCE</scope>
</reference>
<feature type="domain" description="Reverse transcriptase zinc-binding" evidence="1">
    <location>
        <begin position="33"/>
        <end position="129"/>
    </location>
</feature>
<proteinExistence type="predicted"/>
<dbReference type="AlphaFoldDB" id="A0A2N9FCX4"/>
<sequence length="185" mass="21522">MSARDTIKNGISWGTQDGRLHRPLWKGTKTGVFTVHSAYEMLESDRRKSDIGESSNMANLRWLWRKVWKMAIPGKIKHFIWRAYHESLPTYQQLHRRKIRTEANCPVCSQQEETTLHALWQCPLARNTWALVQGRVQKLPNQGGDFSIFMLRMFQDFPKAEIEEWAITSWAILRGPMECSESSGS</sequence>
<dbReference type="Pfam" id="PF13966">
    <property type="entry name" value="zf-RVT"/>
    <property type="match status" value="1"/>
</dbReference>
<organism evidence="2">
    <name type="scientific">Fagus sylvatica</name>
    <name type="common">Beechnut</name>
    <dbReference type="NCBI Taxonomy" id="28930"/>
    <lineage>
        <taxon>Eukaryota</taxon>
        <taxon>Viridiplantae</taxon>
        <taxon>Streptophyta</taxon>
        <taxon>Embryophyta</taxon>
        <taxon>Tracheophyta</taxon>
        <taxon>Spermatophyta</taxon>
        <taxon>Magnoliopsida</taxon>
        <taxon>eudicotyledons</taxon>
        <taxon>Gunneridae</taxon>
        <taxon>Pentapetalae</taxon>
        <taxon>rosids</taxon>
        <taxon>fabids</taxon>
        <taxon>Fagales</taxon>
        <taxon>Fagaceae</taxon>
        <taxon>Fagus</taxon>
    </lineage>
</organism>